<dbReference type="InterPro" id="IPR036097">
    <property type="entry name" value="HisK_dim/P_sf"/>
</dbReference>
<dbReference type="PRINTS" id="PR00344">
    <property type="entry name" value="BCTRLSENSOR"/>
</dbReference>
<dbReference type="InterPro" id="IPR003594">
    <property type="entry name" value="HATPase_dom"/>
</dbReference>
<evidence type="ECO:0000256" key="4">
    <source>
        <dbReference type="SAM" id="MobiDB-lite"/>
    </source>
</evidence>
<dbReference type="PROSITE" id="PS50110">
    <property type="entry name" value="RESPONSE_REGULATORY"/>
    <property type="match status" value="2"/>
</dbReference>
<evidence type="ECO:0000313" key="8">
    <source>
        <dbReference type="Proteomes" id="UP000269721"/>
    </source>
</evidence>
<dbReference type="EMBL" id="KZ997810">
    <property type="protein sequence ID" value="RKO86925.1"/>
    <property type="molecule type" value="Genomic_DNA"/>
</dbReference>
<dbReference type="PANTHER" id="PTHR45339">
    <property type="entry name" value="HYBRID SIGNAL TRANSDUCTION HISTIDINE KINASE J"/>
    <property type="match status" value="1"/>
</dbReference>
<accession>A0A4P9W6D7</accession>
<feature type="domain" description="Histidine kinase" evidence="5">
    <location>
        <begin position="203"/>
        <end position="448"/>
    </location>
</feature>
<feature type="compositionally biased region" description="Basic and acidic residues" evidence="4">
    <location>
        <begin position="788"/>
        <end position="819"/>
    </location>
</feature>
<dbReference type="SUPFAM" id="SSF47384">
    <property type="entry name" value="Homodimeric domain of signal transducing histidine kinase"/>
    <property type="match status" value="1"/>
</dbReference>
<keyword evidence="8" id="KW-1185">Reference proteome</keyword>
<proteinExistence type="predicted"/>
<dbReference type="InterPro" id="IPR036890">
    <property type="entry name" value="HATPase_C_sf"/>
</dbReference>
<feature type="domain" description="Response regulatory" evidence="6">
    <location>
        <begin position="622"/>
        <end position="772"/>
    </location>
</feature>
<dbReference type="Gene3D" id="3.30.565.10">
    <property type="entry name" value="Histidine kinase-like ATPase, C-terminal domain"/>
    <property type="match status" value="1"/>
</dbReference>
<feature type="region of interest" description="Disordered" evidence="4">
    <location>
        <begin position="777"/>
        <end position="819"/>
    </location>
</feature>
<dbReference type="FunFam" id="3.30.565.10:FF:000010">
    <property type="entry name" value="Sensor histidine kinase RcsC"/>
    <property type="match status" value="1"/>
</dbReference>
<feature type="modified residue" description="4-aspartylphosphate" evidence="3">
    <location>
        <position position="704"/>
    </location>
</feature>
<evidence type="ECO:0000256" key="3">
    <source>
        <dbReference type="PROSITE-ProRule" id="PRU00169"/>
    </source>
</evidence>
<evidence type="ECO:0000256" key="2">
    <source>
        <dbReference type="ARBA" id="ARBA00023012"/>
    </source>
</evidence>
<dbReference type="Gene3D" id="3.30.450.40">
    <property type="match status" value="1"/>
</dbReference>
<evidence type="ECO:0008006" key="9">
    <source>
        <dbReference type="Google" id="ProtNLM"/>
    </source>
</evidence>
<feature type="modified residue" description="4-aspartylphosphate" evidence="3">
    <location>
        <position position="514"/>
    </location>
</feature>
<dbReference type="CDD" id="cd16922">
    <property type="entry name" value="HATPase_EvgS-ArcB-TorS-like"/>
    <property type="match status" value="1"/>
</dbReference>
<dbReference type="Gene3D" id="3.40.50.2300">
    <property type="match status" value="2"/>
</dbReference>
<keyword evidence="1 3" id="KW-0597">Phosphoprotein</keyword>
<dbReference type="OrthoDB" id="60033at2759"/>
<dbReference type="SUPFAM" id="SSF55781">
    <property type="entry name" value="GAF domain-like"/>
    <property type="match status" value="1"/>
</dbReference>
<dbReference type="InterPro" id="IPR029016">
    <property type="entry name" value="GAF-like_dom_sf"/>
</dbReference>
<dbReference type="SMART" id="SM00388">
    <property type="entry name" value="HisKA"/>
    <property type="match status" value="1"/>
</dbReference>
<dbReference type="CDD" id="cd00082">
    <property type="entry name" value="HisKA"/>
    <property type="match status" value="1"/>
</dbReference>
<dbReference type="SUPFAM" id="SSF55874">
    <property type="entry name" value="ATPase domain of HSP90 chaperone/DNA topoisomerase II/histidine kinase"/>
    <property type="match status" value="1"/>
</dbReference>
<sequence length="902" mass="98956">MEGEVPLTLLHYSARRREVLIDNSLAANDALRTLLQSDPYFTRNAPKSFLYSGVLNPGHKKLTLFSALPIVNQGNLTAILYLENSLTKDAFTPRRIDLLHMVSSMTAASIENSLLYERVQKNNELLEEIVAERTKELQQRTARLETEIREKNFAQEALRQSKELAESATVAKSEFLANMSHEVCGYFRACRVLPIEKRNTEVHTGNQIRTPINAIMGMTACLLDTDLTSMQRDFVNIVYTSSDQLLSLLNDILDYSKIEARKLDLGIYKRGKKEAFELRGCVEGALDILARKATGKGLELMFDREDDVPESFIGDSGRLRQILVNLIGNAIKFTESGEIVITASQARMPESSSESQPASDAAETTHRNLWRLSFTVRDTGIGISREGMTRLFQTFTQIDASTTRLYGGTGLGLAISHRLSCLMGGEMWCTSDGQGAGSTFHFTVVFPSVDDMAVDEEIGVLRQKRALVIDDNATHRRVIQSLLRRWEMETIEASNEAEALEKLAKSPMDVCIIDMFLSSLQVADGLTLASQIRKRSTNLPLILMALYGSNPSPINHFSAILMKPLKKGQLKAALCEILSPSRSSTGGCSAEGSTTPSMTGTRKPQSKFPAGADIDPALPPLKILLVEDNVINQKVAFHLLKKLGQTARIAANGKALNRGTSQRSALASDEDVQWPLMSPHLKSNSGQEAVDACREEVFEVILMDVQMPVLDGYEATRVIRNSISTAVDTHIIGVTAHAMQGDRDACMSAGMDDYVTKPIRIHDLVAAIKKCKRSEIGTSAGESEDGEDGKSVDLDPDRDSGDKRGEHEEHELEDKDGLWDTGDKVGVGVTVAICGRESSQLRPALRKERPAANANLKLLSDVPIPEPLTTIGTGSVEGVEASALVRLLLRCNATRDPGQMTL</sequence>
<dbReference type="CDD" id="cd17546">
    <property type="entry name" value="REC_hyHK_CKI1_RcsC-like"/>
    <property type="match status" value="1"/>
</dbReference>
<evidence type="ECO:0000259" key="5">
    <source>
        <dbReference type="PROSITE" id="PS50109"/>
    </source>
</evidence>
<dbReference type="InterPro" id="IPR004358">
    <property type="entry name" value="Sig_transdc_His_kin-like_C"/>
</dbReference>
<dbReference type="Pfam" id="PF02518">
    <property type="entry name" value="HATPase_c"/>
    <property type="match status" value="1"/>
</dbReference>
<dbReference type="SMART" id="SM00387">
    <property type="entry name" value="HATPase_c"/>
    <property type="match status" value="1"/>
</dbReference>
<dbReference type="InterPro" id="IPR005467">
    <property type="entry name" value="His_kinase_dom"/>
</dbReference>
<dbReference type="CDD" id="cd00156">
    <property type="entry name" value="REC"/>
    <property type="match status" value="1"/>
</dbReference>
<dbReference type="PROSITE" id="PS50109">
    <property type="entry name" value="HIS_KIN"/>
    <property type="match status" value="1"/>
</dbReference>
<feature type="non-terminal residue" evidence="7">
    <location>
        <position position="902"/>
    </location>
</feature>
<organism evidence="7 8">
    <name type="scientific">Blyttiomyces helicus</name>
    <dbReference type="NCBI Taxonomy" id="388810"/>
    <lineage>
        <taxon>Eukaryota</taxon>
        <taxon>Fungi</taxon>
        <taxon>Fungi incertae sedis</taxon>
        <taxon>Chytridiomycota</taxon>
        <taxon>Chytridiomycota incertae sedis</taxon>
        <taxon>Chytridiomycetes</taxon>
        <taxon>Chytridiomycetes incertae sedis</taxon>
        <taxon>Blyttiomyces</taxon>
    </lineage>
</organism>
<dbReference type="SMART" id="SM00448">
    <property type="entry name" value="REC"/>
    <property type="match status" value="2"/>
</dbReference>
<dbReference type="GO" id="GO:0000155">
    <property type="term" value="F:phosphorelay sensor kinase activity"/>
    <property type="evidence" value="ECO:0007669"/>
    <property type="project" value="InterPro"/>
</dbReference>
<evidence type="ECO:0000313" key="7">
    <source>
        <dbReference type="EMBL" id="RKO86925.1"/>
    </source>
</evidence>
<dbReference type="Gene3D" id="1.10.287.130">
    <property type="match status" value="1"/>
</dbReference>
<dbReference type="Proteomes" id="UP000269721">
    <property type="component" value="Unassembled WGS sequence"/>
</dbReference>
<gene>
    <name evidence="7" type="ORF">BDK51DRAFT_26566</name>
</gene>
<dbReference type="SUPFAM" id="SSF52172">
    <property type="entry name" value="CheY-like"/>
    <property type="match status" value="3"/>
</dbReference>
<evidence type="ECO:0000259" key="6">
    <source>
        <dbReference type="PROSITE" id="PS50110"/>
    </source>
</evidence>
<evidence type="ECO:0000256" key="1">
    <source>
        <dbReference type="ARBA" id="ARBA00022553"/>
    </source>
</evidence>
<dbReference type="InterPro" id="IPR001789">
    <property type="entry name" value="Sig_transdc_resp-reg_receiver"/>
</dbReference>
<reference evidence="8" key="1">
    <citation type="journal article" date="2018" name="Nat. Microbiol.">
        <title>Leveraging single-cell genomics to expand the fungal tree of life.</title>
        <authorList>
            <person name="Ahrendt S.R."/>
            <person name="Quandt C.A."/>
            <person name="Ciobanu D."/>
            <person name="Clum A."/>
            <person name="Salamov A."/>
            <person name="Andreopoulos B."/>
            <person name="Cheng J.F."/>
            <person name="Woyke T."/>
            <person name="Pelin A."/>
            <person name="Henrissat B."/>
            <person name="Reynolds N.K."/>
            <person name="Benny G.L."/>
            <person name="Smith M.E."/>
            <person name="James T.Y."/>
            <person name="Grigoriev I.V."/>
        </authorList>
    </citation>
    <scope>NUCLEOTIDE SEQUENCE [LARGE SCALE GENOMIC DNA]</scope>
</reference>
<dbReference type="InterPro" id="IPR003661">
    <property type="entry name" value="HisK_dim/P_dom"/>
</dbReference>
<keyword evidence="2" id="KW-0902">Two-component regulatory system</keyword>
<dbReference type="AlphaFoldDB" id="A0A4P9W6D7"/>
<protein>
    <recommendedName>
        <fullName evidence="9">Histidine kinase-like ATPase</fullName>
    </recommendedName>
</protein>
<dbReference type="Pfam" id="PF00512">
    <property type="entry name" value="HisKA"/>
    <property type="match status" value="1"/>
</dbReference>
<dbReference type="InterPro" id="IPR011006">
    <property type="entry name" value="CheY-like_superfamily"/>
</dbReference>
<dbReference type="Pfam" id="PF00072">
    <property type="entry name" value="Response_reg"/>
    <property type="match status" value="2"/>
</dbReference>
<feature type="domain" description="Response regulatory" evidence="6">
    <location>
        <begin position="465"/>
        <end position="578"/>
    </location>
</feature>
<name>A0A4P9W6D7_9FUNG</name>
<dbReference type="PANTHER" id="PTHR45339:SF1">
    <property type="entry name" value="HYBRID SIGNAL TRANSDUCTION HISTIDINE KINASE J"/>
    <property type="match status" value="1"/>
</dbReference>
<feature type="compositionally biased region" description="Polar residues" evidence="4">
    <location>
        <begin position="583"/>
        <end position="603"/>
    </location>
</feature>
<feature type="region of interest" description="Disordered" evidence="4">
    <location>
        <begin position="583"/>
        <end position="605"/>
    </location>
</feature>